<dbReference type="EMBL" id="JARK01001376">
    <property type="protein sequence ID" value="EYC14599.1"/>
    <property type="molecule type" value="Genomic_DNA"/>
</dbReference>
<name>A0A016UGY2_9BILA</name>
<accession>A0A016UGY2</accession>
<feature type="compositionally biased region" description="Polar residues" evidence="1">
    <location>
        <begin position="227"/>
        <end position="237"/>
    </location>
</feature>
<evidence type="ECO:0000313" key="2">
    <source>
        <dbReference type="EMBL" id="EYC14599.1"/>
    </source>
</evidence>
<proteinExistence type="predicted"/>
<sequence length="377" mass="42169">MLTKVKGEPQAAEEAWPAVNISAKNRFCCSIPSASYTPGEECSGLVWEFLTDPDEQSLPNCHFVDPDKIIKHLLNGSGPLGQPNSSDICEFFQKFDDDTKLLVSSSWLTRAIQSSPNFGEQEEALAKFILVRNAINDFEERKKCYRKGKKVANLHGSNHPARSRRKSRNPKKIELMESGPSSFQTNGHETTRVCHTQNGFVLDATNRSPSSSALNTSTSRDGEGSHSYAQPPSPSCKQMMTVSDMKKLLKELFPNRHQALVKHVLSLIWSSKTNDMTQKELIVLLGLKNTKFIERIMQVRDSIKESGDSLLTDLDFNSQVGLLLSVVLCLCLSPLVFGSRQRCQCLSLSSFYIRQFLMNAIEKDKSMMRLGTYPIPA</sequence>
<evidence type="ECO:0000313" key="3">
    <source>
        <dbReference type="Proteomes" id="UP000024635"/>
    </source>
</evidence>
<feature type="compositionally biased region" description="Low complexity" evidence="1">
    <location>
        <begin position="206"/>
        <end position="219"/>
    </location>
</feature>
<dbReference type="AlphaFoldDB" id="A0A016UGY2"/>
<feature type="compositionally biased region" description="Polar residues" evidence="1">
    <location>
        <begin position="179"/>
        <end position="188"/>
    </location>
</feature>
<feature type="region of interest" description="Disordered" evidence="1">
    <location>
        <begin position="149"/>
        <end position="188"/>
    </location>
</feature>
<reference evidence="3" key="1">
    <citation type="journal article" date="2015" name="Nat. Genet.">
        <title>The genome and transcriptome of the zoonotic hookworm Ancylostoma ceylanicum identify infection-specific gene families.</title>
        <authorList>
            <person name="Schwarz E.M."/>
            <person name="Hu Y."/>
            <person name="Antoshechkin I."/>
            <person name="Miller M.M."/>
            <person name="Sternberg P.W."/>
            <person name="Aroian R.V."/>
        </authorList>
    </citation>
    <scope>NUCLEOTIDE SEQUENCE</scope>
    <source>
        <strain evidence="3">HY135</strain>
    </source>
</reference>
<comment type="caution">
    <text evidence="2">The sequence shown here is derived from an EMBL/GenBank/DDBJ whole genome shotgun (WGS) entry which is preliminary data.</text>
</comment>
<evidence type="ECO:0000256" key="1">
    <source>
        <dbReference type="SAM" id="MobiDB-lite"/>
    </source>
</evidence>
<gene>
    <name evidence="2" type="primary">Acey_s0040.g300</name>
    <name evidence="2" type="ORF">Y032_0040g300</name>
</gene>
<organism evidence="2 3">
    <name type="scientific">Ancylostoma ceylanicum</name>
    <dbReference type="NCBI Taxonomy" id="53326"/>
    <lineage>
        <taxon>Eukaryota</taxon>
        <taxon>Metazoa</taxon>
        <taxon>Ecdysozoa</taxon>
        <taxon>Nematoda</taxon>
        <taxon>Chromadorea</taxon>
        <taxon>Rhabditida</taxon>
        <taxon>Rhabditina</taxon>
        <taxon>Rhabditomorpha</taxon>
        <taxon>Strongyloidea</taxon>
        <taxon>Ancylostomatidae</taxon>
        <taxon>Ancylostomatinae</taxon>
        <taxon>Ancylostoma</taxon>
    </lineage>
</organism>
<dbReference type="OrthoDB" id="5875037at2759"/>
<keyword evidence="3" id="KW-1185">Reference proteome</keyword>
<feature type="compositionally biased region" description="Basic residues" evidence="1">
    <location>
        <begin position="161"/>
        <end position="170"/>
    </location>
</feature>
<dbReference type="Proteomes" id="UP000024635">
    <property type="component" value="Unassembled WGS sequence"/>
</dbReference>
<feature type="region of interest" description="Disordered" evidence="1">
    <location>
        <begin position="201"/>
        <end position="237"/>
    </location>
</feature>
<protein>
    <submittedName>
        <fullName evidence="2">Uncharacterized protein</fullName>
    </submittedName>
</protein>